<dbReference type="Gene3D" id="1.20.1730.10">
    <property type="entry name" value="Sodium/glucose cotransporter"/>
    <property type="match status" value="1"/>
</dbReference>
<keyword evidence="5 12" id="KW-0812">Transmembrane</keyword>
<evidence type="ECO:0000256" key="4">
    <source>
        <dbReference type="ARBA" id="ARBA00022475"/>
    </source>
</evidence>
<dbReference type="NCBIfam" id="TIGR00813">
    <property type="entry name" value="sss"/>
    <property type="match status" value="1"/>
</dbReference>
<dbReference type="PROSITE" id="PS50283">
    <property type="entry name" value="NA_SOLUT_SYMP_3"/>
    <property type="match status" value="1"/>
</dbReference>
<dbReference type="Proteomes" id="UP001165366">
    <property type="component" value="Unassembled WGS sequence"/>
</dbReference>
<protein>
    <submittedName>
        <fullName evidence="13">Sodium:solute symporter</fullName>
    </submittedName>
</protein>
<dbReference type="Pfam" id="PF00474">
    <property type="entry name" value="SSF"/>
    <property type="match status" value="1"/>
</dbReference>
<evidence type="ECO:0000313" key="14">
    <source>
        <dbReference type="Proteomes" id="UP001165366"/>
    </source>
</evidence>
<feature type="transmembrane region" description="Helical" evidence="12">
    <location>
        <begin position="465"/>
        <end position="488"/>
    </location>
</feature>
<evidence type="ECO:0000256" key="10">
    <source>
        <dbReference type="ARBA" id="ARBA00023201"/>
    </source>
</evidence>
<keyword evidence="6 12" id="KW-1133">Transmembrane helix</keyword>
<keyword evidence="10" id="KW-0739">Sodium transport</keyword>
<feature type="transmembrane region" description="Helical" evidence="12">
    <location>
        <begin position="268"/>
        <end position="293"/>
    </location>
</feature>
<evidence type="ECO:0000256" key="5">
    <source>
        <dbReference type="ARBA" id="ARBA00022692"/>
    </source>
</evidence>
<keyword evidence="3" id="KW-0813">Transport</keyword>
<keyword evidence="9 12" id="KW-0472">Membrane</keyword>
<keyword evidence="7" id="KW-0915">Sodium</keyword>
<feature type="transmembrane region" description="Helical" evidence="12">
    <location>
        <begin position="73"/>
        <end position="92"/>
    </location>
</feature>
<dbReference type="RefSeq" id="WP_237852649.1">
    <property type="nucleotide sequence ID" value="NZ_JAKLWS010000003.1"/>
</dbReference>
<proteinExistence type="inferred from homology"/>
<feature type="transmembrane region" description="Helical" evidence="12">
    <location>
        <begin position="181"/>
        <end position="199"/>
    </location>
</feature>
<sequence length="491" mass="54447">MSTIDIIIFIVYLLGIVLFGISFYQKERTSDDYSTGSGTLPSWAIGLSIFATFVSSISFLALPGIAFLSNWNAFVFSLSIPVAIFMAIKFFIPLYRKVGSPSAYTFLEERFGPWAKNYVASFWLLTQVMRVAVILYLLALPMYVILDWDMRIIIIITGISVMIYSIFGGIKAVVWTDAIQAIILISGAVITLAVLMFSLPEGPAQYFEVAAAYDKFSLGSFGLSLTESTFWVVFIYGIFINLQNYGIDQNYIQRYMSARDEKEAISSAFGGGLLYIPVSLLFFMIGTGLFVYYNVYPDLLPAEYNEPGMSDSVFPYFIVSGLPVGMTGLLIASIFAAGMSTISTSLNSGATVILSDFYKRYTKRNVTEKESVRVLYIASAIICILGILISFYIIRVESALDIWWNLAGIFSGGMLGLFLLGYFSKKVTNIPAMIGVVLGLLVIIWMSLSPAYFTGNLEKFQNPLHSYLTIVIGTLVIFLTGFLLSLLIKKE</sequence>
<keyword evidence="8" id="KW-0406">Ion transport</keyword>
<dbReference type="InterPro" id="IPR038377">
    <property type="entry name" value="Na/Glc_symporter_sf"/>
</dbReference>
<feature type="transmembrane region" description="Helical" evidence="12">
    <location>
        <begin position="152"/>
        <end position="174"/>
    </location>
</feature>
<comment type="similarity">
    <text evidence="2 11">Belongs to the sodium:solute symporter (SSF) (TC 2.A.21) family.</text>
</comment>
<dbReference type="PANTHER" id="PTHR42985">
    <property type="entry name" value="SODIUM-COUPLED MONOCARBOXYLATE TRANSPORTER"/>
    <property type="match status" value="1"/>
</dbReference>
<organism evidence="13 14">
    <name type="scientific">Rhodohalobacter sulfatireducens</name>
    <dbReference type="NCBI Taxonomy" id="2911366"/>
    <lineage>
        <taxon>Bacteria</taxon>
        <taxon>Pseudomonadati</taxon>
        <taxon>Balneolota</taxon>
        <taxon>Balneolia</taxon>
        <taxon>Balneolales</taxon>
        <taxon>Balneolaceae</taxon>
        <taxon>Rhodohalobacter</taxon>
    </lineage>
</organism>
<reference evidence="13" key="1">
    <citation type="submission" date="2022-01" db="EMBL/GenBank/DDBJ databases">
        <authorList>
            <person name="Wang Y."/>
        </authorList>
    </citation>
    <scope>NUCLEOTIDE SEQUENCE</scope>
    <source>
        <strain evidence="13">WB101</strain>
    </source>
</reference>
<dbReference type="PANTHER" id="PTHR42985:SF32">
    <property type="entry name" value="SODIUM IODIDE SYMPORTER"/>
    <property type="match status" value="1"/>
</dbReference>
<feature type="transmembrane region" description="Helical" evidence="12">
    <location>
        <begin position="430"/>
        <end position="453"/>
    </location>
</feature>
<accession>A0ABS9KAD0</accession>
<evidence type="ECO:0000256" key="9">
    <source>
        <dbReference type="ARBA" id="ARBA00023136"/>
    </source>
</evidence>
<evidence type="ECO:0000256" key="6">
    <source>
        <dbReference type="ARBA" id="ARBA00022989"/>
    </source>
</evidence>
<evidence type="ECO:0000256" key="12">
    <source>
        <dbReference type="SAM" id="Phobius"/>
    </source>
</evidence>
<feature type="transmembrane region" description="Helical" evidence="12">
    <location>
        <begin position="402"/>
        <end position="423"/>
    </location>
</feature>
<reference evidence="13" key="2">
    <citation type="submission" date="2024-05" db="EMBL/GenBank/DDBJ databases">
        <title>Rhodohalobacter halophilus gen. nov., sp. nov., a moderately halophilic member of the family Balneolaceae.</title>
        <authorList>
            <person name="Xia J."/>
        </authorList>
    </citation>
    <scope>NUCLEOTIDE SEQUENCE</scope>
    <source>
        <strain evidence="13">WB101</strain>
    </source>
</reference>
<evidence type="ECO:0000256" key="11">
    <source>
        <dbReference type="RuleBase" id="RU362091"/>
    </source>
</evidence>
<dbReference type="CDD" id="cd11495">
    <property type="entry name" value="SLC5sbd_NIS-like_u3"/>
    <property type="match status" value="1"/>
</dbReference>
<evidence type="ECO:0000313" key="13">
    <source>
        <dbReference type="EMBL" id="MCG2587806.1"/>
    </source>
</evidence>
<evidence type="ECO:0000256" key="7">
    <source>
        <dbReference type="ARBA" id="ARBA00023053"/>
    </source>
</evidence>
<keyword evidence="4" id="KW-1003">Cell membrane</keyword>
<feature type="transmembrane region" description="Helical" evidence="12">
    <location>
        <begin position="6"/>
        <end position="24"/>
    </location>
</feature>
<evidence type="ECO:0000256" key="3">
    <source>
        <dbReference type="ARBA" id="ARBA00022448"/>
    </source>
</evidence>
<evidence type="ECO:0000256" key="1">
    <source>
        <dbReference type="ARBA" id="ARBA00004651"/>
    </source>
</evidence>
<feature type="transmembrane region" description="Helical" evidence="12">
    <location>
        <begin position="45"/>
        <end position="67"/>
    </location>
</feature>
<feature type="transmembrane region" description="Helical" evidence="12">
    <location>
        <begin position="374"/>
        <end position="396"/>
    </location>
</feature>
<feature type="transmembrane region" description="Helical" evidence="12">
    <location>
        <begin position="122"/>
        <end position="146"/>
    </location>
</feature>
<comment type="caution">
    <text evidence="13">The sequence shown here is derived from an EMBL/GenBank/DDBJ whole genome shotgun (WGS) entry which is preliminary data.</text>
</comment>
<keyword evidence="14" id="KW-1185">Reference proteome</keyword>
<feature type="transmembrane region" description="Helical" evidence="12">
    <location>
        <begin position="313"/>
        <end position="337"/>
    </location>
</feature>
<evidence type="ECO:0000256" key="8">
    <source>
        <dbReference type="ARBA" id="ARBA00023065"/>
    </source>
</evidence>
<name>A0ABS9KAD0_9BACT</name>
<evidence type="ECO:0000256" key="2">
    <source>
        <dbReference type="ARBA" id="ARBA00006434"/>
    </source>
</evidence>
<dbReference type="InterPro" id="IPR051163">
    <property type="entry name" value="Sodium:Solute_Symporter_SSF"/>
</dbReference>
<dbReference type="EMBL" id="JAKLWS010000003">
    <property type="protein sequence ID" value="MCG2587806.1"/>
    <property type="molecule type" value="Genomic_DNA"/>
</dbReference>
<dbReference type="InterPro" id="IPR001734">
    <property type="entry name" value="Na/solute_symporter"/>
</dbReference>
<comment type="subcellular location">
    <subcellularLocation>
        <location evidence="1">Cell membrane</location>
        <topology evidence="1">Multi-pass membrane protein</topology>
    </subcellularLocation>
</comment>
<gene>
    <name evidence="13" type="ORF">L6773_04470</name>
</gene>
<feature type="transmembrane region" description="Helical" evidence="12">
    <location>
        <begin position="228"/>
        <end position="247"/>
    </location>
</feature>